<reference key="1">
    <citation type="submission" date="2010-11" db="EMBL/GenBank/DDBJ databases">
        <title>The complete genome of Leadbetterella byssophila DSM 17132.</title>
        <authorList>
            <consortium name="US DOE Joint Genome Institute (JGI-PGF)"/>
            <person name="Lucas S."/>
            <person name="Copeland A."/>
            <person name="Lapidus A."/>
            <person name="Glavina del Rio T."/>
            <person name="Dalin E."/>
            <person name="Tice H."/>
            <person name="Bruce D."/>
            <person name="Goodwin L."/>
            <person name="Pitluck S."/>
            <person name="Kyrpides N."/>
            <person name="Mavromatis K."/>
            <person name="Ivanova N."/>
            <person name="Teshima H."/>
            <person name="Brettin T."/>
            <person name="Detter J.C."/>
            <person name="Han C."/>
            <person name="Tapia R."/>
            <person name="Land M."/>
            <person name="Hauser L."/>
            <person name="Markowitz V."/>
            <person name="Cheng J.-F."/>
            <person name="Hugenholtz P."/>
            <person name="Woyke T."/>
            <person name="Wu D."/>
            <person name="Tindall B."/>
            <person name="Pomrenke H.G."/>
            <person name="Brambilla E."/>
            <person name="Klenk H.-P."/>
            <person name="Eisen J.A."/>
        </authorList>
    </citation>
    <scope>NUCLEOTIDE SEQUENCE [LARGE SCALE GENOMIC DNA]</scope>
    <source>
        <strain>DSM 17132</strain>
    </source>
</reference>
<dbReference type="Gene3D" id="1.20.120.450">
    <property type="entry name" value="dinb family like domain"/>
    <property type="match status" value="1"/>
</dbReference>
<evidence type="ECO:0000313" key="3">
    <source>
        <dbReference type="Proteomes" id="UP000007435"/>
    </source>
</evidence>
<sequence length="159" mass="19023">MRLELHKIYHDLLQILEDIPDKNWGIRPVEEVWSVSEIVEHILLFSHLPPDEPRAETDRWFDHHVQDLKFFFEDRNKKLACRDCYLPSGQVFQKAVLLNGLEEKMEEIIRYSENSDLTQLCLGEEFTGWGYLTRYEWLCSTSFHVNRHTFQILDVLSEI</sequence>
<dbReference type="AlphaFoldDB" id="E4RYR3"/>
<name>E4RYR3_LEAB4</name>
<dbReference type="RefSeq" id="WP_013407477.1">
    <property type="nucleotide sequence ID" value="NC_014655.1"/>
</dbReference>
<dbReference type="EMBL" id="CP002305">
    <property type="protein sequence ID" value="ADQ16425.1"/>
    <property type="molecule type" value="Genomic_DNA"/>
</dbReference>
<dbReference type="KEGG" id="lby:Lbys_0663"/>
<feature type="domain" description="DinB-like" evidence="1">
    <location>
        <begin position="5"/>
        <end position="152"/>
    </location>
</feature>
<dbReference type="InterPro" id="IPR024775">
    <property type="entry name" value="DinB-like"/>
</dbReference>
<evidence type="ECO:0000313" key="2">
    <source>
        <dbReference type="EMBL" id="ADQ16425.1"/>
    </source>
</evidence>
<dbReference type="InterPro" id="IPR034660">
    <property type="entry name" value="DinB/YfiT-like"/>
</dbReference>
<accession>E4RYR3</accession>
<dbReference type="Pfam" id="PF12867">
    <property type="entry name" value="DinB_2"/>
    <property type="match status" value="1"/>
</dbReference>
<gene>
    <name evidence="2" type="ordered locus">Lbys_0663</name>
</gene>
<protein>
    <recommendedName>
        <fullName evidence="1">DinB-like domain-containing protein</fullName>
    </recommendedName>
</protein>
<keyword evidence="3" id="KW-1185">Reference proteome</keyword>
<dbReference type="OrthoDB" id="679284at2"/>
<proteinExistence type="predicted"/>
<dbReference type="SUPFAM" id="SSF109854">
    <property type="entry name" value="DinB/YfiT-like putative metalloenzymes"/>
    <property type="match status" value="1"/>
</dbReference>
<dbReference type="Proteomes" id="UP000007435">
    <property type="component" value="Chromosome"/>
</dbReference>
<dbReference type="STRING" id="649349.Lbys_0663"/>
<reference evidence="2 3" key="2">
    <citation type="journal article" date="2011" name="Stand. Genomic Sci.">
        <title>Complete genome sequence of Leadbetterella byssophila type strain (4M15).</title>
        <authorList>
            <person name="Abt B."/>
            <person name="Teshima H."/>
            <person name="Lucas S."/>
            <person name="Lapidus A."/>
            <person name="Del Rio T.G."/>
            <person name="Nolan M."/>
            <person name="Tice H."/>
            <person name="Cheng J.F."/>
            <person name="Pitluck S."/>
            <person name="Liolios K."/>
            <person name="Pagani I."/>
            <person name="Ivanova N."/>
            <person name="Mavromatis K."/>
            <person name="Pati A."/>
            <person name="Tapia R."/>
            <person name="Han C."/>
            <person name="Goodwin L."/>
            <person name="Chen A."/>
            <person name="Palaniappan K."/>
            <person name="Land M."/>
            <person name="Hauser L."/>
            <person name="Chang Y.J."/>
            <person name="Jeffries C.D."/>
            <person name="Rohde M."/>
            <person name="Goker M."/>
            <person name="Tindall B.J."/>
            <person name="Detter J.C."/>
            <person name="Woyke T."/>
            <person name="Bristow J."/>
            <person name="Eisen J.A."/>
            <person name="Markowitz V."/>
            <person name="Hugenholtz P."/>
            <person name="Klenk H.P."/>
            <person name="Kyrpides N.C."/>
        </authorList>
    </citation>
    <scope>NUCLEOTIDE SEQUENCE [LARGE SCALE GENOMIC DNA]</scope>
    <source>
        <strain evidence="3">DSM 17132 / JCM 16389 / KACC 11308 / NBRC 106382 / 4M15</strain>
    </source>
</reference>
<dbReference type="eggNOG" id="ENOG5032X65">
    <property type="taxonomic scope" value="Bacteria"/>
</dbReference>
<organism evidence="2 3">
    <name type="scientific">Leadbetterella byssophila (strain DSM 17132 / JCM 16389 / KACC 11308 / NBRC 106382 / 4M15)</name>
    <dbReference type="NCBI Taxonomy" id="649349"/>
    <lineage>
        <taxon>Bacteria</taxon>
        <taxon>Pseudomonadati</taxon>
        <taxon>Bacteroidota</taxon>
        <taxon>Cytophagia</taxon>
        <taxon>Cytophagales</taxon>
        <taxon>Leadbetterellaceae</taxon>
        <taxon>Leadbetterella</taxon>
    </lineage>
</organism>
<dbReference type="HOGENOM" id="CLU_1658607_0_0_10"/>
<evidence type="ECO:0000259" key="1">
    <source>
        <dbReference type="Pfam" id="PF12867"/>
    </source>
</evidence>